<feature type="coiled-coil region" evidence="4">
    <location>
        <begin position="606"/>
        <end position="640"/>
    </location>
</feature>
<name>A0A2V3XTT7_9FIRM</name>
<evidence type="ECO:0000256" key="1">
    <source>
        <dbReference type="ARBA" id="ARBA00006930"/>
    </source>
</evidence>
<comment type="caution">
    <text evidence="6">The sequence shown here is derived from an EMBL/GenBank/DDBJ whole genome shotgun (WGS) entry which is preliminary data.</text>
</comment>
<protein>
    <recommendedName>
        <fullName evidence="3">Nuclease SbcCD subunit C</fullName>
    </recommendedName>
</protein>
<reference evidence="6 7" key="1">
    <citation type="submission" date="2018-05" db="EMBL/GenBank/DDBJ databases">
        <title>Genomic Encyclopedia of Type Strains, Phase IV (KMG-IV): sequencing the most valuable type-strain genomes for metagenomic binning, comparative biology and taxonomic classification.</title>
        <authorList>
            <person name="Goeker M."/>
        </authorList>
    </citation>
    <scope>NUCLEOTIDE SEQUENCE [LARGE SCALE GENOMIC DNA]</scope>
    <source>
        <strain evidence="6 7">DSM 24995</strain>
    </source>
</reference>
<evidence type="ECO:0000256" key="3">
    <source>
        <dbReference type="ARBA" id="ARBA00013368"/>
    </source>
</evidence>
<sequence length="803" mass="94752">MLLREIEIKNFRGLEKHKFQFDNKSLVILTAPNGNGKTSLIDAIEWCFTGNIYRLQYAFEKRNTNANERKRNRDAILKNKNHIGEETVVTLKMFNPEAEEEYIITRKQSEDTLENDGAIKIEINNEKIKDPEVELAKIIDKKTFYKYHFCDMQKTYNFLQSKRKDMENEFQDFSSDYSEAEKVVNNLVIYQADIEQRISVKKNDKVKEETLESYRTIKRNYESDKDIKPYCKEKMYDAELTNAGEMTRDQIDSQLEVLYDLGHRQAVVLLERIKESEETEKYQKKLNVLVDELRTKGQVIVDAIKKNAYKEDIRTAAEGVLKKYKEIRLTEENLEGYCSELFEIKSEDFTEKYWVGSKEQLSGIKVQLDDLNHEIGTLEKGNQVLRVMSSITIGRENLIQYREEMRTNNLGSIVCCPVCGSEAFDYIEEQEIAKLAREYLAENKDLIVKKKKERDGLEQKKKELLLEQIRKAEIVLRQAIENAEKETKYLTSLYQESTVYFDTVNELHERKEKYCIENLDTIEKVMAAINNNKVLVMPSKEKEQLRDELNRVFAIVNYSSENKTMETQLMEMRSSIEKVPEDFIYNEKLLSDKIYSLRSYRNNETYWNVLKQLEDAEKKNKRLEEEIKELKQFNIYAEERIKQINSVKTELKKKEYAQVGPYLYKIFRKLSRDVQIEGIKIENEEGGEVSLLDENGYSLLNMFSDGQLSVFMLSYFLGNIFRMSGIEKIPVYFVDDITACMDDINMLAFLDFIKYQLSRKNSVMKQLFFVTCDKRIEGLMKYKMESCKISYKEIGIRDFRDRK</sequence>
<keyword evidence="7" id="KW-1185">Reference proteome</keyword>
<dbReference type="Pfam" id="PF13476">
    <property type="entry name" value="AAA_23"/>
    <property type="match status" value="1"/>
</dbReference>
<dbReference type="Proteomes" id="UP000248057">
    <property type="component" value="Unassembled WGS sequence"/>
</dbReference>
<dbReference type="Gene3D" id="3.40.50.300">
    <property type="entry name" value="P-loop containing nucleotide triphosphate hydrolases"/>
    <property type="match status" value="2"/>
</dbReference>
<organism evidence="6 7">
    <name type="scientific">Hungatella effluvii</name>
    <dbReference type="NCBI Taxonomy" id="1096246"/>
    <lineage>
        <taxon>Bacteria</taxon>
        <taxon>Bacillati</taxon>
        <taxon>Bacillota</taxon>
        <taxon>Clostridia</taxon>
        <taxon>Lachnospirales</taxon>
        <taxon>Lachnospiraceae</taxon>
        <taxon>Hungatella</taxon>
    </lineage>
</organism>
<dbReference type="RefSeq" id="WP_110326525.1">
    <property type="nucleotide sequence ID" value="NZ_QJKD01000028.1"/>
</dbReference>
<comment type="subunit">
    <text evidence="2">Heterodimer of SbcC and SbcD.</text>
</comment>
<feature type="domain" description="Rad50/SbcC-type AAA" evidence="5">
    <location>
        <begin position="6"/>
        <end position="214"/>
    </location>
</feature>
<gene>
    <name evidence="6" type="ORF">DFR60_1288</name>
</gene>
<dbReference type="SUPFAM" id="SSF52540">
    <property type="entry name" value="P-loop containing nucleoside triphosphate hydrolases"/>
    <property type="match status" value="1"/>
</dbReference>
<dbReference type="InterPro" id="IPR027417">
    <property type="entry name" value="P-loop_NTPase"/>
</dbReference>
<comment type="similarity">
    <text evidence="1">Belongs to the SMC family. SbcC subfamily.</text>
</comment>
<dbReference type="GO" id="GO:0006302">
    <property type="term" value="P:double-strand break repair"/>
    <property type="evidence" value="ECO:0007669"/>
    <property type="project" value="InterPro"/>
</dbReference>
<proteinExistence type="inferred from homology"/>
<dbReference type="AlphaFoldDB" id="A0A2V3XTT7"/>
<keyword evidence="4" id="KW-0175">Coiled coil</keyword>
<keyword evidence="6" id="KW-0269">Exonuclease</keyword>
<feature type="coiled-coil region" evidence="4">
    <location>
        <begin position="440"/>
        <end position="486"/>
    </location>
</feature>
<evidence type="ECO:0000256" key="2">
    <source>
        <dbReference type="ARBA" id="ARBA00011322"/>
    </source>
</evidence>
<dbReference type="GO" id="GO:0016887">
    <property type="term" value="F:ATP hydrolysis activity"/>
    <property type="evidence" value="ECO:0007669"/>
    <property type="project" value="InterPro"/>
</dbReference>
<dbReference type="PANTHER" id="PTHR32114:SF2">
    <property type="entry name" value="ABC TRANSPORTER ABCH.3"/>
    <property type="match status" value="1"/>
</dbReference>
<accession>A0A2V3XTT7</accession>
<dbReference type="InterPro" id="IPR038729">
    <property type="entry name" value="Rad50/SbcC_AAA"/>
</dbReference>
<dbReference type="EMBL" id="QJKD01000028">
    <property type="protein sequence ID" value="PXX44286.1"/>
    <property type="molecule type" value="Genomic_DNA"/>
</dbReference>
<evidence type="ECO:0000259" key="5">
    <source>
        <dbReference type="Pfam" id="PF13476"/>
    </source>
</evidence>
<evidence type="ECO:0000313" key="7">
    <source>
        <dbReference type="Proteomes" id="UP000248057"/>
    </source>
</evidence>
<keyword evidence="6" id="KW-0378">Hydrolase</keyword>
<dbReference type="PANTHER" id="PTHR32114">
    <property type="entry name" value="ABC TRANSPORTER ABCH.3"/>
    <property type="match status" value="1"/>
</dbReference>
<dbReference type="GeneID" id="86064921"/>
<evidence type="ECO:0000256" key="4">
    <source>
        <dbReference type="SAM" id="Coils"/>
    </source>
</evidence>
<dbReference type="GO" id="GO:0004527">
    <property type="term" value="F:exonuclease activity"/>
    <property type="evidence" value="ECO:0007669"/>
    <property type="project" value="UniProtKB-KW"/>
</dbReference>
<keyword evidence="6" id="KW-0540">Nuclease</keyword>
<feature type="coiled-coil region" evidence="4">
    <location>
        <begin position="156"/>
        <end position="183"/>
    </location>
</feature>
<evidence type="ECO:0000313" key="6">
    <source>
        <dbReference type="EMBL" id="PXX44286.1"/>
    </source>
</evidence>